<dbReference type="InterPro" id="IPR010562">
    <property type="entry name" value="Haemolymph_juvenile_hormone-bd"/>
</dbReference>
<dbReference type="EMBL" id="JAHYIQ010000031">
    <property type="protein sequence ID" value="KAK1120379.1"/>
    <property type="molecule type" value="Genomic_DNA"/>
</dbReference>
<dbReference type="PANTHER" id="PTHR11008">
    <property type="entry name" value="PROTEIN TAKEOUT-LIKE PROTEIN"/>
    <property type="match status" value="1"/>
</dbReference>
<dbReference type="PANTHER" id="PTHR11008:SF41">
    <property type="entry name" value="RE70318P"/>
    <property type="match status" value="1"/>
</dbReference>
<accession>A0AA40FJP6</accession>
<reference evidence="1" key="1">
    <citation type="submission" date="2021-10" db="EMBL/GenBank/DDBJ databases">
        <title>Melipona bicolor Genome sequencing and assembly.</title>
        <authorList>
            <person name="Araujo N.S."/>
            <person name="Arias M.C."/>
        </authorList>
    </citation>
    <scope>NUCLEOTIDE SEQUENCE</scope>
    <source>
        <strain evidence="1">USP_2M_L1-L4_2017</strain>
        <tissue evidence="1">Whole body</tissue>
    </source>
</reference>
<name>A0AA40FJP6_9HYME</name>
<proteinExistence type="predicted"/>
<dbReference type="AlphaFoldDB" id="A0AA40FJP6"/>
<sequence>MAAVTDKLRHGIPEMDIPPIEPFNIGTLVLIDIPNFKVVGSEVKLRGLTTYHVNFLHHDVEKQEITMNITFPNFAIDAVVNVTSPILFPIEETGNILLSGENLSYKILITYVKTNHSGKRPFYYSSLDIKLFVLDFDVKFRGQHQQKSLDEAIEMTVRNNKKEIVEANLPNMEKITSEKTLKLLNNFVKHFTYDDLHPDRE</sequence>
<dbReference type="InterPro" id="IPR038606">
    <property type="entry name" value="To_sf"/>
</dbReference>
<protein>
    <submittedName>
        <fullName evidence="1">Uncharacterized protein</fullName>
    </submittedName>
</protein>
<evidence type="ECO:0000313" key="1">
    <source>
        <dbReference type="EMBL" id="KAK1120379.1"/>
    </source>
</evidence>
<evidence type="ECO:0000313" key="2">
    <source>
        <dbReference type="Proteomes" id="UP001177670"/>
    </source>
</evidence>
<dbReference type="Proteomes" id="UP001177670">
    <property type="component" value="Unassembled WGS sequence"/>
</dbReference>
<organism evidence="1 2">
    <name type="scientific">Melipona bicolor</name>
    <dbReference type="NCBI Taxonomy" id="60889"/>
    <lineage>
        <taxon>Eukaryota</taxon>
        <taxon>Metazoa</taxon>
        <taxon>Ecdysozoa</taxon>
        <taxon>Arthropoda</taxon>
        <taxon>Hexapoda</taxon>
        <taxon>Insecta</taxon>
        <taxon>Pterygota</taxon>
        <taxon>Neoptera</taxon>
        <taxon>Endopterygota</taxon>
        <taxon>Hymenoptera</taxon>
        <taxon>Apocrita</taxon>
        <taxon>Aculeata</taxon>
        <taxon>Apoidea</taxon>
        <taxon>Anthophila</taxon>
        <taxon>Apidae</taxon>
        <taxon>Melipona</taxon>
    </lineage>
</organism>
<comment type="caution">
    <text evidence="1">The sequence shown here is derived from an EMBL/GenBank/DDBJ whole genome shotgun (WGS) entry which is preliminary data.</text>
</comment>
<dbReference type="SMART" id="SM00700">
    <property type="entry name" value="JHBP"/>
    <property type="match status" value="1"/>
</dbReference>
<dbReference type="Pfam" id="PF06585">
    <property type="entry name" value="JHBP"/>
    <property type="match status" value="1"/>
</dbReference>
<gene>
    <name evidence="1" type="ORF">K0M31_012360</name>
</gene>
<dbReference type="Gene3D" id="3.15.10.30">
    <property type="entry name" value="Haemolymph juvenile hormone binding protein"/>
    <property type="match status" value="1"/>
</dbReference>
<keyword evidence="2" id="KW-1185">Reference proteome</keyword>
<dbReference type="GO" id="GO:0005615">
    <property type="term" value="C:extracellular space"/>
    <property type="evidence" value="ECO:0007669"/>
    <property type="project" value="TreeGrafter"/>
</dbReference>